<dbReference type="RefSeq" id="WP_143913684.1">
    <property type="nucleotide sequence ID" value="NZ_VLNT01000008.1"/>
</dbReference>
<dbReference type="AlphaFoldDB" id="A0A554S8C3"/>
<gene>
    <name evidence="2" type="ORF">FNM00_11495</name>
</gene>
<feature type="domain" description="NAD-dependent epimerase/dehydratase" evidence="1">
    <location>
        <begin position="6"/>
        <end position="209"/>
    </location>
</feature>
<organism evidence="2 3">
    <name type="scientific">Aeromicrobium piscarium</name>
    <dbReference type="NCBI Taxonomy" id="2590901"/>
    <lineage>
        <taxon>Bacteria</taxon>
        <taxon>Bacillati</taxon>
        <taxon>Actinomycetota</taxon>
        <taxon>Actinomycetes</taxon>
        <taxon>Propionibacteriales</taxon>
        <taxon>Nocardioidaceae</taxon>
        <taxon>Aeromicrobium</taxon>
    </lineage>
</organism>
<dbReference type="EMBL" id="VLNT01000008">
    <property type="protein sequence ID" value="TSD62572.1"/>
    <property type="molecule type" value="Genomic_DNA"/>
</dbReference>
<comment type="caution">
    <text evidence="2">The sequence shown here is derived from an EMBL/GenBank/DDBJ whole genome shotgun (WGS) entry which is preliminary data.</text>
</comment>
<dbReference type="InterPro" id="IPR036291">
    <property type="entry name" value="NAD(P)-bd_dom_sf"/>
</dbReference>
<dbReference type="Gene3D" id="3.40.50.720">
    <property type="entry name" value="NAD(P)-binding Rossmann-like Domain"/>
    <property type="match status" value="1"/>
</dbReference>
<dbReference type="SUPFAM" id="SSF51735">
    <property type="entry name" value="NAD(P)-binding Rossmann-fold domains"/>
    <property type="match status" value="1"/>
</dbReference>
<dbReference type="OrthoDB" id="8205493at2"/>
<dbReference type="Proteomes" id="UP000316988">
    <property type="component" value="Unassembled WGS sequence"/>
</dbReference>
<evidence type="ECO:0000313" key="3">
    <source>
        <dbReference type="Proteomes" id="UP000316988"/>
    </source>
</evidence>
<proteinExistence type="predicted"/>
<dbReference type="Pfam" id="PF01370">
    <property type="entry name" value="Epimerase"/>
    <property type="match status" value="1"/>
</dbReference>
<name>A0A554S8C3_9ACTN</name>
<keyword evidence="3" id="KW-1185">Reference proteome</keyword>
<sequence length="314" mass="33698">MMTTHLVVGAGPIGSTLALYLAERGDHVRLLTRSGSGPEHPGIERRAGDAGAAAELWSAIDGAAAVHWCLHASRYRADTWRAELPGLESGVLRAASSADIPVIFAESLYALDSGEQPFTSASPFVPGSAKGEVRVELLRAREHARARTVSVAASDYFGPFARANAHAGERMIVPILRGRTVRPLGAVDQPHSFTYLPDLATAMARAADDTAIDGLVMAPTAPPITQRDLIAEYARAADVHAPRVRPIPGGLLRWAGRLHRDSAELAEMLHQWEQPYVMDSRSDETRLGVTPTPLEDAAAATIAWWRAAADTQSR</sequence>
<protein>
    <submittedName>
        <fullName evidence="2">NAD-dependent epimerase/dehydratase family protein</fullName>
    </submittedName>
</protein>
<dbReference type="InterPro" id="IPR001509">
    <property type="entry name" value="Epimerase_deHydtase"/>
</dbReference>
<reference evidence="2 3" key="1">
    <citation type="submission" date="2019-07" db="EMBL/GenBank/DDBJ databases">
        <authorList>
            <person name="Zhao L.H."/>
        </authorList>
    </citation>
    <scope>NUCLEOTIDE SEQUENCE [LARGE SCALE GENOMIC DNA]</scope>
    <source>
        <strain evidence="2 3">Co35</strain>
    </source>
</reference>
<evidence type="ECO:0000259" key="1">
    <source>
        <dbReference type="Pfam" id="PF01370"/>
    </source>
</evidence>
<evidence type="ECO:0000313" key="2">
    <source>
        <dbReference type="EMBL" id="TSD62572.1"/>
    </source>
</evidence>
<accession>A0A554S8C3</accession>